<keyword evidence="2" id="KW-1185">Reference proteome</keyword>
<accession>A0A4Y3KN04</accession>
<evidence type="ECO:0000313" key="2">
    <source>
        <dbReference type="Proteomes" id="UP000320461"/>
    </source>
</evidence>
<dbReference type="Proteomes" id="UP000320461">
    <property type="component" value="Unassembled WGS sequence"/>
</dbReference>
<dbReference type="AlphaFoldDB" id="A0A4Y3KN04"/>
<comment type="caution">
    <text evidence="1">The sequence shown here is derived from an EMBL/GenBank/DDBJ whole genome shotgun (WGS) entry which is preliminary data.</text>
</comment>
<evidence type="ECO:0000313" key="1">
    <source>
        <dbReference type="EMBL" id="GEA84340.1"/>
    </source>
</evidence>
<organism evidence="1 2">
    <name type="scientific">Cellulomonas gelida</name>
    <dbReference type="NCBI Taxonomy" id="1712"/>
    <lineage>
        <taxon>Bacteria</taxon>
        <taxon>Bacillati</taxon>
        <taxon>Actinomycetota</taxon>
        <taxon>Actinomycetes</taxon>
        <taxon>Micrococcales</taxon>
        <taxon>Cellulomonadaceae</taxon>
        <taxon>Cellulomonas</taxon>
    </lineage>
</organism>
<protein>
    <submittedName>
        <fullName evidence="1">Uncharacterized protein</fullName>
    </submittedName>
</protein>
<reference evidence="1 2" key="1">
    <citation type="submission" date="2019-06" db="EMBL/GenBank/DDBJ databases">
        <title>Whole genome shotgun sequence of Cellulomonas gelida NBRC 3748.</title>
        <authorList>
            <person name="Hosoyama A."/>
            <person name="Uohara A."/>
            <person name="Ohji S."/>
            <person name="Ichikawa N."/>
        </authorList>
    </citation>
    <scope>NUCLEOTIDE SEQUENCE [LARGE SCALE GENOMIC DNA]</scope>
    <source>
        <strain evidence="1 2">NBRC 3748</strain>
    </source>
</reference>
<gene>
    <name evidence="1" type="ORF">CGE01nite_15910</name>
</gene>
<name>A0A4Y3KN04_9CELL</name>
<proteinExistence type="predicted"/>
<sequence length="74" mass="7935">MRWFVGGVRDPAAAPAWTPDSRSDRWFVGRGSGLVVGVGTGVGVKWVAVVDRGWSGRGLAVSLARMFSVRVCCR</sequence>
<dbReference type="EMBL" id="BJLQ01000013">
    <property type="protein sequence ID" value="GEA84340.1"/>
    <property type="molecule type" value="Genomic_DNA"/>
</dbReference>